<name>A0A4Z0YUG8_9PEZI</name>
<dbReference type="STRING" id="37992.A0A4Z0YUG8"/>
<accession>A0A4Z0YUG8</accession>
<proteinExistence type="predicted"/>
<dbReference type="Gene3D" id="1.25.40.20">
    <property type="entry name" value="Ankyrin repeat-containing domain"/>
    <property type="match status" value="2"/>
</dbReference>
<organism evidence="5 6">
    <name type="scientific">Xylaria hypoxylon</name>
    <dbReference type="NCBI Taxonomy" id="37992"/>
    <lineage>
        <taxon>Eukaryota</taxon>
        <taxon>Fungi</taxon>
        <taxon>Dikarya</taxon>
        <taxon>Ascomycota</taxon>
        <taxon>Pezizomycotina</taxon>
        <taxon>Sordariomycetes</taxon>
        <taxon>Xylariomycetidae</taxon>
        <taxon>Xylariales</taxon>
        <taxon>Xylariaceae</taxon>
        <taxon>Xylaria</taxon>
    </lineage>
</organism>
<keyword evidence="6" id="KW-1185">Reference proteome</keyword>
<dbReference type="AlphaFoldDB" id="A0A4Z0YUG8"/>
<dbReference type="SMART" id="SM00248">
    <property type="entry name" value="ANK"/>
    <property type="match status" value="5"/>
</dbReference>
<keyword evidence="1" id="KW-0677">Repeat</keyword>
<evidence type="ECO:0000313" key="5">
    <source>
        <dbReference type="EMBL" id="TGJ81116.1"/>
    </source>
</evidence>
<comment type="caution">
    <text evidence="5">The sequence shown here is derived from an EMBL/GenBank/DDBJ whole genome shotgun (WGS) entry which is preliminary data.</text>
</comment>
<dbReference type="Pfam" id="PF00023">
    <property type="entry name" value="Ank"/>
    <property type="match status" value="1"/>
</dbReference>
<evidence type="ECO:0000256" key="2">
    <source>
        <dbReference type="ARBA" id="ARBA00023043"/>
    </source>
</evidence>
<reference evidence="5 6" key="1">
    <citation type="submission" date="2019-03" db="EMBL/GenBank/DDBJ databases">
        <title>Draft genome sequence of Xylaria hypoxylon DSM 108379, a ubiquitous saprotrophic-parasitic fungi on hardwood.</title>
        <authorList>
            <person name="Buettner E."/>
            <person name="Leonhardt S."/>
            <person name="Gebauer A.M."/>
            <person name="Liers C."/>
            <person name="Hofrichter M."/>
            <person name="Kellner H."/>
        </authorList>
    </citation>
    <scope>NUCLEOTIDE SEQUENCE [LARGE SCALE GENOMIC DNA]</scope>
    <source>
        <strain evidence="5 6">DSM 108379</strain>
    </source>
</reference>
<dbReference type="InterPro" id="IPR036770">
    <property type="entry name" value="Ankyrin_rpt-contain_sf"/>
</dbReference>
<dbReference type="PANTHER" id="PTHR24126">
    <property type="entry name" value="ANKYRIN REPEAT, PH AND SEC7 DOMAIN CONTAINING PROTEIN SECG-RELATED"/>
    <property type="match status" value="1"/>
</dbReference>
<evidence type="ECO:0000256" key="3">
    <source>
        <dbReference type="PROSITE-ProRule" id="PRU00023"/>
    </source>
</evidence>
<evidence type="ECO:0000256" key="4">
    <source>
        <dbReference type="SAM" id="MobiDB-lite"/>
    </source>
</evidence>
<dbReference type="PROSITE" id="PS50088">
    <property type="entry name" value="ANK_REPEAT"/>
    <property type="match status" value="3"/>
</dbReference>
<dbReference type="InterPro" id="IPR002110">
    <property type="entry name" value="Ankyrin_rpt"/>
</dbReference>
<dbReference type="OrthoDB" id="539213at2759"/>
<sequence length="653" mass="72159">MFGLDNPAVLQALHLFLEGGANVDLPATFERPYLLHRAKHTFRNWMPTILDVVYFQDAKLYSFLVDHSVKFKVEPTRSGIHHSASKGIEPLRMYLLSCISNTPAEQDALVDIVLTEEFLRGGDSNFDVICNLLDYNLGFQASRFDLNTSAMLFCIIEKAKQQGMHPAVPQIVKTLTQSGAIIVDETIRAAVDRKGTTFLQLLSRYGADFKNQGALALCSAAQFGNYSAVNWLLDKGVDVNTTLQADLIEQENGEQVKITIIAHASIFGPHGREYAKIFDHKIWRHEEMPTIGYDMFEYLVYRGAKLRANPTDTSPRQLLHLIIGIGAGEDNWESFFAKIKLILNTEPLRDDESRVDRCPLEACFWGPFFWSSLTTLPQKLLILDYLLKCGISVRQRCVLPYLLLLGAPRSEIEKMLNSGADLNAHCGRWWRSPDLGVFREHRQRTPIEAAVEAGSLDWVRTLIERGADANSPAKGFGGRTALQAACEAECGSPEDRANNINLIKLLIANGADVNAPPASGCGVTAFQCAAAKGNFEVALLLLDNGADINASPSNGGFCALDGAVWGGRTDMVQFLLNIGAVSYPKGESGYREAIRSSRNGAITDLIRQYALKGGKSGEELSADWFDNFKADDTDEASDAEMENQPSWEDWLPL</sequence>
<protein>
    <submittedName>
        <fullName evidence="5">Uncharacterized protein</fullName>
    </submittedName>
</protein>
<dbReference type="PROSITE" id="PS50297">
    <property type="entry name" value="ANK_REP_REGION"/>
    <property type="match status" value="2"/>
</dbReference>
<dbReference type="Pfam" id="PF12796">
    <property type="entry name" value="Ank_2"/>
    <property type="match status" value="1"/>
</dbReference>
<evidence type="ECO:0000256" key="1">
    <source>
        <dbReference type="ARBA" id="ARBA00022737"/>
    </source>
</evidence>
<keyword evidence="2 3" id="KW-0040">ANK repeat</keyword>
<evidence type="ECO:0000313" key="6">
    <source>
        <dbReference type="Proteomes" id="UP000297716"/>
    </source>
</evidence>
<feature type="region of interest" description="Disordered" evidence="4">
    <location>
        <begin position="632"/>
        <end position="653"/>
    </location>
</feature>
<feature type="compositionally biased region" description="Acidic residues" evidence="4">
    <location>
        <begin position="632"/>
        <end position="641"/>
    </location>
</feature>
<dbReference type="PANTHER" id="PTHR24126:SF14">
    <property type="entry name" value="ANK_REP_REGION DOMAIN-CONTAINING PROTEIN"/>
    <property type="match status" value="1"/>
</dbReference>
<dbReference type="EMBL" id="SKBN01000184">
    <property type="protein sequence ID" value="TGJ81116.1"/>
    <property type="molecule type" value="Genomic_DNA"/>
</dbReference>
<feature type="repeat" description="ANK" evidence="3">
    <location>
        <begin position="212"/>
        <end position="244"/>
    </location>
</feature>
<gene>
    <name evidence="5" type="ORF">E0Z10_g7648</name>
</gene>
<dbReference type="Proteomes" id="UP000297716">
    <property type="component" value="Unassembled WGS sequence"/>
</dbReference>
<feature type="repeat" description="ANK" evidence="3">
    <location>
        <begin position="442"/>
        <end position="474"/>
    </location>
</feature>
<dbReference type="SUPFAM" id="SSF48403">
    <property type="entry name" value="Ankyrin repeat"/>
    <property type="match status" value="2"/>
</dbReference>
<feature type="repeat" description="ANK" evidence="3">
    <location>
        <begin position="521"/>
        <end position="553"/>
    </location>
</feature>